<feature type="domain" description="Sec16 Sec23-binding" evidence="12">
    <location>
        <begin position="1074"/>
        <end position="1379"/>
    </location>
</feature>
<evidence type="ECO:0000256" key="10">
    <source>
        <dbReference type="RuleBase" id="RU364101"/>
    </source>
</evidence>
<evidence type="ECO:0000256" key="3">
    <source>
        <dbReference type="ARBA" id="ARBA00022448"/>
    </source>
</evidence>
<feature type="region of interest" description="Disordered" evidence="11">
    <location>
        <begin position="1493"/>
        <end position="1539"/>
    </location>
</feature>
<keyword evidence="15" id="KW-1185">Reference proteome</keyword>
<feature type="compositionally biased region" description="Low complexity" evidence="11">
    <location>
        <begin position="464"/>
        <end position="474"/>
    </location>
</feature>
<feature type="compositionally biased region" description="Polar residues" evidence="11">
    <location>
        <begin position="1440"/>
        <end position="1449"/>
    </location>
</feature>
<feature type="compositionally biased region" description="Basic residues" evidence="11">
    <location>
        <begin position="589"/>
        <end position="598"/>
    </location>
</feature>
<dbReference type="GO" id="GO:0012507">
    <property type="term" value="C:ER to Golgi transport vesicle membrane"/>
    <property type="evidence" value="ECO:0007669"/>
    <property type="project" value="TreeGrafter"/>
</dbReference>
<dbReference type="EMBL" id="LVKK01000160">
    <property type="protein sequence ID" value="OAG34397.1"/>
    <property type="molecule type" value="Genomic_DNA"/>
</dbReference>
<dbReference type="GO" id="GO:0015031">
    <property type="term" value="P:protein transport"/>
    <property type="evidence" value="ECO:0007669"/>
    <property type="project" value="UniProtKB-KW"/>
</dbReference>
<feature type="compositionally biased region" description="Pro residues" evidence="11">
    <location>
        <begin position="1757"/>
        <end position="1783"/>
    </location>
</feature>
<comment type="function">
    <text evidence="9 10">Involved in the initiation of assembly of the COPII coat required for the formation of transport vesicles from the endoplasmic reticulum (ER) and the selection of cargo molecules. Also involved in autophagy.</text>
</comment>
<comment type="subcellular location">
    <subcellularLocation>
        <location evidence="1">Endoplasmic reticulum membrane</location>
        <topology evidence="1">Peripheral membrane protein</topology>
        <orientation evidence="1">Cytoplasmic side</orientation>
    </subcellularLocation>
</comment>
<evidence type="ECO:0000256" key="11">
    <source>
        <dbReference type="SAM" id="MobiDB-lite"/>
    </source>
</evidence>
<feature type="compositionally biased region" description="Polar residues" evidence="11">
    <location>
        <begin position="430"/>
        <end position="451"/>
    </location>
</feature>
<sequence>MDGAIHDEAGSRGSSQPMQSGHWFPALRPDTIDEVRSESNASKPSSRNVDVKTSDSMSTTLIPTRPSSRQDGDLPFLVEDRNTQPSVEDKPITVVPGATLLNGQGPHATWSSQPSGGSLGGDELPSDDDDERLDPPWGIQRLDSSHILDKVHRSTTFPEFELPETTKGQPDIDVTENGMDLGTVNGTTEAGETAQKESGATEPQSLSWMNDEHDGSRDPQSWTIPSKGETVDEEALRFEEGIPLIQADGTSPADGGALAEGSRQNPFEAAQDDEESAFFSNMNGSSATAPQSPSLGRKSTAQVLNALDMPADDTKDSPPMPEPAEASFFDELAAGTTSTPDDKMPAIPETEDVDAMWAEALGDEEFLVEDADDLLPESEPGSPSSFIASLQDASTVSSVPATTEPVPSAAPQQRLQAQRQSSANPYAPHQPSTSDMLQLSPTARTAHNNLGLSHPELAPMGSFQAQLQQEQQSQNVKSFVDQAKDGYKSPYDLPLELSKSRKRAHVPQPVQTTRSVAPPPRSSSLSEKPLQSPFHPNGPPMPGPGVMPPPAPSPAMPPRSVSAFTPSKTEPPTSGSSSGFFEELPLATRPRHSGRHTPQHSMTAHPPMPTQSPPIAPPPVQQQTSPLAPSDPYSQYQLRPPERLDPYANVPLQPPPVPAATTARYSPAPVTSTLGPRPGPSPRYSPAPPPQAAATTAARYAAQPTPPPASFQSTTALPNKPLTQHPHTGPVILPFQPRTSSPLAYHKSSVDETVDHVATSVMQTSPPSAPPNQFSPPATTVPYPVTSPERGGLPDSHQASAPARPNSERLPPPRRSQTQSPSKQRPQGMFPSYPSDIINRPASAYGQPPPGRTVAPLEHVQGVKPGVRARGLAPETEFVRPQDDTQFDPLERWKGAPLFRFGFGGTVVSTFPKLVPRYATGAARPQMKPTAGGVSIQNLKDVLPSAELWNQFPGPLRTKSKKKDVLSWMANYINAMEVDTPNVVHVASHDDPVTRHHEKILLWKIVRALVEHDGSLDGTALQAINLLLSPEVHNVDLSSPIQYREGEQVSGIYRPPGANVRLDSVDPMAVENLRKRLLSGDRQAAVFHAMDNRLWSHALIIASTMDRSVWSQVVREFVRQEVKTTGENTESLSALYEIFGGNAEESIDELVPPSARAGLQMVSKVDTGGPAKNALDGLNRWKETLSLVLNNRCQGDHQALAVLGRLLEDYNRIEAAHICYLFSRNTQRPLLFGGLEEDHAAIVLLGSNHKAQPFDFSRDQDAILLTEIYEFATSILATGASLSFMPHLSVFKLQRAAIMAESGLRSEAQYYCDAIASTFKSSTKMSAYYHPLFLSELEDLSNRLKQTPIQGSSSWIGKPSLEKVGGSMWNKFSSFVAGDDSDAESKGSGKEAIDAGPFAHVAGTPSISRTASQSELYGSYPQSVPTVPTTVAGSRYAPTGMQSARSSAEITRGRPSLDSQRSPPSTSHSQHNHQFEPMNMFQHVQAPPAANPYQAFATASPPTSFPQSPPRSSYMPNNSAQSAPANTAPMRPHSYAPTPPAEDVIQQSYGYTPEPAVTSRIPEEPAAYFGYEPPQAGEPEVTQRNDDFGMGVEAPAQSFGYEPPTGGGYVPYVPEPDSPEEPPNEVKSKKKSFMDDDDDDFPRASQRQDFEPGSSVEDETARKRANDAAAEAAFRAAAEADAAREKEKKESKRSSSWFGGWLGGKKTEGLDAGPPKGADQKVYRANLGESKMKLYYDKELGKWVNPDNPDAAKKTGTPPPPRMGGTPAPPMSAPGPPRPPMSSTPPTSHPNIPGLGIGPPSAPGSRAGTPAEGAGGLARPLSQPGVSGPPSAASTPPIGHPTTPGLAPPPRPATAMSSASSIDDLIGPATGRKSAKAGKKGPKSGRYVDVMAQ</sequence>
<dbReference type="CDD" id="cd09233">
    <property type="entry name" value="ACE1-Sec16-like"/>
    <property type="match status" value="1"/>
</dbReference>
<dbReference type="InterPro" id="IPR024340">
    <property type="entry name" value="Sec16_CCD"/>
</dbReference>
<dbReference type="GO" id="GO:0070971">
    <property type="term" value="C:endoplasmic reticulum exit site"/>
    <property type="evidence" value="ECO:0007669"/>
    <property type="project" value="TreeGrafter"/>
</dbReference>
<evidence type="ECO:0000259" key="13">
    <source>
        <dbReference type="Pfam" id="PF12932"/>
    </source>
</evidence>
<feature type="region of interest" description="Disordered" evidence="11">
    <location>
        <begin position="1740"/>
        <end position="1893"/>
    </location>
</feature>
<feature type="domain" description="Sec16 central conserved" evidence="13">
    <location>
        <begin position="896"/>
        <end position="1014"/>
    </location>
</feature>
<evidence type="ECO:0000256" key="6">
    <source>
        <dbReference type="ARBA" id="ARBA00022927"/>
    </source>
</evidence>
<evidence type="ECO:0000256" key="2">
    <source>
        <dbReference type="ARBA" id="ARBA00005927"/>
    </source>
</evidence>
<dbReference type="RefSeq" id="XP_022506349.1">
    <property type="nucleotide sequence ID" value="XM_022661347.1"/>
</dbReference>
<protein>
    <recommendedName>
        <fullName evidence="10">Protein transport protein sec16</fullName>
    </recommendedName>
</protein>
<feature type="compositionally biased region" description="Polar residues" evidence="11">
    <location>
        <begin position="278"/>
        <end position="303"/>
    </location>
</feature>
<evidence type="ECO:0000256" key="5">
    <source>
        <dbReference type="ARBA" id="ARBA00022892"/>
    </source>
</evidence>
<feature type="compositionally biased region" description="Pro residues" evidence="11">
    <location>
        <begin position="536"/>
        <end position="557"/>
    </location>
</feature>
<feature type="compositionally biased region" description="Pro residues" evidence="11">
    <location>
        <begin position="606"/>
        <end position="620"/>
    </location>
</feature>
<evidence type="ECO:0000313" key="15">
    <source>
        <dbReference type="Proteomes" id="UP000077002"/>
    </source>
</evidence>
<dbReference type="Pfam" id="PF12932">
    <property type="entry name" value="Sec16"/>
    <property type="match status" value="1"/>
</dbReference>
<feature type="compositionally biased region" description="Polar residues" evidence="11">
    <location>
        <begin position="1457"/>
        <end position="1469"/>
    </location>
</feature>
<proteinExistence type="inferred from homology"/>
<dbReference type="GeneID" id="34606549"/>
<feature type="region of interest" description="Disordered" evidence="11">
    <location>
        <begin position="368"/>
        <end position="854"/>
    </location>
</feature>
<feature type="compositionally biased region" description="Polar residues" evidence="11">
    <location>
        <begin position="1419"/>
        <end position="1432"/>
    </location>
</feature>
<keyword evidence="6 10" id="KW-0653">Protein transport</keyword>
<feature type="compositionally biased region" description="Polar residues" evidence="11">
    <location>
        <begin position="386"/>
        <end position="401"/>
    </location>
</feature>
<dbReference type="GO" id="GO:0006914">
    <property type="term" value="P:autophagy"/>
    <property type="evidence" value="ECO:0007669"/>
    <property type="project" value="UniProtKB-KW"/>
</dbReference>
<feature type="compositionally biased region" description="Low complexity" evidence="11">
    <location>
        <begin position="692"/>
        <end position="703"/>
    </location>
</feature>
<dbReference type="OrthoDB" id="8918678at2759"/>
<dbReference type="GO" id="GO:0016192">
    <property type="term" value="P:vesicle-mediated transport"/>
    <property type="evidence" value="ECO:0007669"/>
    <property type="project" value="UniProtKB-KW"/>
</dbReference>
<feature type="compositionally biased region" description="Basic and acidic residues" evidence="11">
    <location>
        <begin position="68"/>
        <end position="91"/>
    </location>
</feature>
<feature type="compositionally biased region" description="Pro residues" evidence="11">
    <location>
        <begin position="677"/>
        <end position="691"/>
    </location>
</feature>
<keyword evidence="4 10" id="KW-0256">Endoplasmic reticulum</keyword>
<keyword evidence="8 10" id="KW-0472">Membrane</keyword>
<feature type="region of interest" description="Disordered" evidence="11">
    <location>
        <begin position="1380"/>
        <end position="1404"/>
    </location>
</feature>
<feature type="compositionally biased region" description="Polar residues" evidence="11">
    <location>
        <begin position="710"/>
        <end position="726"/>
    </location>
</feature>
<feature type="compositionally biased region" description="Polar residues" evidence="11">
    <location>
        <begin position="621"/>
        <end position="637"/>
    </location>
</feature>
<feature type="region of interest" description="Disordered" evidence="11">
    <location>
        <begin position="1419"/>
        <end position="1472"/>
    </location>
</feature>
<comment type="caution">
    <text evidence="14">The sequence shown here is derived from an EMBL/GenBank/DDBJ whole genome shotgun (WGS) entry which is preliminary data.</text>
</comment>
<feature type="compositionally biased region" description="Polar residues" evidence="11">
    <location>
        <begin position="184"/>
        <end position="208"/>
    </location>
</feature>
<accession>A0A177ER10</accession>
<dbReference type="Pfam" id="PF12931">
    <property type="entry name" value="TPR_Sec16"/>
    <property type="match status" value="1"/>
</dbReference>
<dbReference type="GO" id="GO:0007030">
    <property type="term" value="P:Golgi organization"/>
    <property type="evidence" value="ECO:0007669"/>
    <property type="project" value="TreeGrafter"/>
</dbReference>
<feature type="region of interest" description="Disordered" evidence="11">
    <location>
        <begin position="159"/>
        <end position="330"/>
    </location>
</feature>
<feature type="compositionally biased region" description="Basic and acidic residues" evidence="11">
    <location>
        <begin position="1681"/>
        <end position="1693"/>
    </location>
</feature>
<feature type="compositionally biased region" description="Low complexity" evidence="11">
    <location>
        <begin position="1667"/>
        <end position="1680"/>
    </location>
</feature>
<evidence type="ECO:0000256" key="8">
    <source>
        <dbReference type="ARBA" id="ARBA00023136"/>
    </source>
</evidence>
<dbReference type="GO" id="GO:0005789">
    <property type="term" value="C:endoplasmic reticulum membrane"/>
    <property type="evidence" value="ECO:0007669"/>
    <property type="project" value="UniProtKB-SubCell"/>
</dbReference>
<dbReference type="Proteomes" id="UP000077002">
    <property type="component" value="Unassembled WGS sequence"/>
</dbReference>
<evidence type="ECO:0000313" key="14">
    <source>
        <dbReference type="EMBL" id="OAG34397.1"/>
    </source>
</evidence>
<feature type="compositionally biased region" description="Basic and acidic residues" evidence="11">
    <location>
        <begin position="1383"/>
        <end position="1393"/>
    </location>
</feature>
<evidence type="ECO:0000256" key="7">
    <source>
        <dbReference type="ARBA" id="ARBA00023006"/>
    </source>
</evidence>
<feature type="compositionally biased region" description="Low complexity" evidence="11">
    <location>
        <begin position="407"/>
        <end position="423"/>
    </location>
</feature>
<dbReference type="PANTHER" id="PTHR13402:SF6">
    <property type="entry name" value="SECRETORY 16, ISOFORM I"/>
    <property type="match status" value="1"/>
</dbReference>
<evidence type="ECO:0000259" key="12">
    <source>
        <dbReference type="Pfam" id="PF12931"/>
    </source>
</evidence>
<comment type="similarity">
    <text evidence="2 10">Belongs to the SEC16 family.</text>
</comment>
<dbReference type="PANTHER" id="PTHR13402">
    <property type="entry name" value="RGPR-RELATED"/>
    <property type="match status" value="1"/>
</dbReference>
<keyword evidence="5 10" id="KW-0931">ER-Golgi transport</keyword>
<evidence type="ECO:0000256" key="4">
    <source>
        <dbReference type="ARBA" id="ARBA00022824"/>
    </source>
</evidence>
<feature type="compositionally biased region" description="Low complexity" evidence="11">
    <location>
        <begin position="815"/>
        <end position="827"/>
    </location>
</feature>
<organism evidence="14 15">
    <name type="scientific">Fonsecaea monophora</name>
    <dbReference type="NCBI Taxonomy" id="254056"/>
    <lineage>
        <taxon>Eukaryota</taxon>
        <taxon>Fungi</taxon>
        <taxon>Dikarya</taxon>
        <taxon>Ascomycota</taxon>
        <taxon>Pezizomycotina</taxon>
        <taxon>Eurotiomycetes</taxon>
        <taxon>Chaetothyriomycetidae</taxon>
        <taxon>Chaetothyriales</taxon>
        <taxon>Herpotrichiellaceae</taxon>
        <taxon>Fonsecaea</taxon>
    </lineage>
</organism>
<feature type="compositionally biased region" description="Basic residues" evidence="11">
    <location>
        <begin position="1873"/>
        <end position="1883"/>
    </location>
</feature>
<name>A0A177ER10_9EURO</name>
<feature type="region of interest" description="Disordered" evidence="11">
    <location>
        <begin position="1564"/>
        <end position="1719"/>
    </location>
</feature>
<feature type="compositionally biased region" description="Polar residues" evidence="11">
    <location>
        <begin position="38"/>
        <end position="48"/>
    </location>
</feature>
<evidence type="ECO:0000256" key="9">
    <source>
        <dbReference type="ARBA" id="ARBA00024687"/>
    </source>
</evidence>
<feature type="compositionally biased region" description="Basic and acidic residues" evidence="11">
    <location>
        <begin position="1"/>
        <end position="10"/>
    </location>
</feature>
<keyword evidence="7 10" id="KW-0072">Autophagy</keyword>
<evidence type="ECO:0000256" key="1">
    <source>
        <dbReference type="ARBA" id="ARBA00004397"/>
    </source>
</evidence>
<feature type="region of interest" description="Disordered" evidence="11">
    <location>
        <begin position="1"/>
        <end position="139"/>
    </location>
</feature>
<feature type="compositionally biased region" description="Polar residues" evidence="11">
    <location>
        <begin position="1510"/>
        <end position="1525"/>
    </location>
</feature>
<gene>
    <name evidence="14" type="ORF">AYO21_11455</name>
</gene>
<dbReference type="FunFam" id="1.25.40.1030:FF:000008">
    <property type="entry name" value="Protein transport protein sec16"/>
    <property type="match status" value="1"/>
</dbReference>
<keyword evidence="3 10" id="KW-0813">Transport</keyword>
<reference evidence="14 15" key="1">
    <citation type="submission" date="2016-03" db="EMBL/GenBank/DDBJ databases">
        <title>Draft genome sequence of the Fonsecaea monophora CBS 269.37.</title>
        <authorList>
            <person name="Bombassaro A."/>
            <person name="Vinicius W.A."/>
            <person name="De Hoog S."/>
            <person name="Sun J."/>
            <person name="Souza E.M."/>
            <person name="Raittz R.T."/>
            <person name="Costa F."/>
            <person name="Leao A.C."/>
            <person name="Tadra-Sfeir M.Z."/>
            <person name="Baura V."/>
            <person name="Balsanelli E."/>
            <person name="Pedrosa F.O."/>
            <person name="Moreno L.F."/>
            <person name="Steffens M.B."/>
            <person name="Xi L."/>
            <person name="Bocca A.L."/>
            <person name="Felipe M.S."/>
            <person name="Teixeira M."/>
            <person name="Telles Filho F.Q."/>
            <person name="Azevedo C.M."/>
            <person name="Gomes R."/>
            <person name="Vicente V.A."/>
        </authorList>
    </citation>
    <scope>NUCLEOTIDE SEQUENCE [LARGE SCALE GENOMIC DNA]</scope>
    <source>
        <strain evidence="14 15">CBS 269.37</strain>
    </source>
</reference>
<dbReference type="GO" id="GO:0070973">
    <property type="term" value="P:protein localization to endoplasmic reticulum exit site"/>
    <property type="evidence" value="ECO:0007669"/>
    <property type="project" value="TreeGrafter"/>
</dbReference>
<feature type="compositionally biased region" description="Polar residues" evidence="11">
    <location>
        <begin position="54"/>
        <end position="67"/>
    </location>
</feature>
<dbReference type="InterPro" id="IPR024298">
    <property type="entry name" value="Sec16_Sec23-bd"/>
</dbReference>
<feature type="compositionally biased region" description="Polar residues" evidence="11">
    <location>
        <begin position="564"/>
        <end position="579"/>
    </location>
</feature>
<dbReference type="Gene3D" id="1.25.40.1030">
    <property type="match status" value="1"/>
</dbReference>